<dbReference type="AlphaFoldDB" id="A0A4R4D7E4"/>
<proteinExistence type="predicted"/>
<name>A0A4R4D7E4_9PROT</name>
<feature type="region of interest" description="Disordered" evidence="1">
    <location>
        <begin position="1"/>
        <end position="75"/>
    </location>
</feature>
<sequence length="232" mass="23106">MSDTRAPGPMAGGAARDGGQGSIGAAAGQVRQEAAGMVEDLRSEAGSVAEAAREQVSSFAEEQQRRGAEQAEGLAQAVRGAADQLQETSPQLAQYVQEAASAMEGLARGLRDSSPGQIMGQVEDLARRQPVAFFGAAVLAGFALARFARSSAEAAHHGGSHAGAARAGHHADAAIGGGRVVPHSTAAGAPGWVQRGPDDTPRPATVAAASLGGAAARTQSQAGQTSPVQDAG</sequence>
<dbReference type="Proteomes" id="UP000295023">
    <property type="component" value="Unassembled WGS sequence"/>
</dbReference>
<feature type="compositionally biased region" description="Low complexity" evidence="1">
    <location>
        <begin position="1"/>
        <end position="14"/>
    </location>
</feature>
<comment type="caution">
    <text evidence="2">The sequence shown here is derived from an EMBL/GenBank/DDBJ whole genome shotgun (WGS) entry which is preliminary data.</text>
</comment>
<feature type="compositionally biased region" description="Low complexity" evidence="1">
    <location>
        <begin position="204"/>
        <end position="216"/>
    </location>
</feature>
<dbReference type="Gene3D" id="1.20.120.20">
    <property type="entry name" value="Apolipoprotein"/>
    <property type="match status" value="1"/>
</dbReference>
<dbReference type="SUPFAM" id="SSF58113">
    <property type="entry name" value="Apolipoprotein A-I"/>
    <property type="match status" value="1"/>
</dbReference>
<dbReference type="EMBL" id="SKBM01000030">
    <property type="protein sequence ID" value="TCZ54988.1"/>
    <property type="molecule type" value="Genomic_DNA"/>
</dbReference>
<evidence type="ECO:0000313" key="3">
    <source>
        <dbReference type="Proteomes" id="UP000295023"/>
    </source>
</evidence>
<evidence type="ECO:0000256" key="1">
    <source>
        <dbReference type="SAM" id="MobiDB-lite"/>
    </source>
</evidence>
<evidence type="ECO:0000313" key="2">
    <source>
        <dbReference type="EMBL" id="TCZ54988.1"/>
    </source>
</evidence>
<reference evidence="2 3" key="1">
    <citation type="submission" date="2019-03" db="EMBL/GenBank/DDBJ databases">
        <title>Paracraurococcus aquatilis NE82 genome sequence.</title>
        <authorList>
            <person name="Zhao Y."/>
            <person name="Du Z."/>
        </authorList>
    </citation>
    <scope>NUCLEOTIDE SEQUENCE [LARGE SCALE GENOMIC DNA]</scope>
    <source>
        <strain evidence="2 3">NE82</strain>
    </source>
</reference>
<accession>A0A4R4D7E4</accession>
<feature type="region of interest" description="Disordered" evidence="1">
    <location>
        <begin position="175"/>
        <end position="232"/>
    </location>
</feature>
<organism evidence="2 3">
    <name type="scientific">Roseicella aquatilis</name>
    <dbReference type="NCBI Taxonomy" id="2527868"/>
    <lineage>
        <taxon>Bacteria</taxon>
        <taxon>Pseudomonadati</taxon>
        <taxon>Pseudomonadota</taxon>
        <taxon>Alphaproteobacteria</taxon>
        <taxon>Acetobacterales</taxon>
        <taxon>Roseomonadaceae</taxon>
        <taxon>Roseicella</taxon>
    </lineage>
</organism>
<evidence type="ECO:0008006" key="4">
    <source>
        <dbReference type="Google" id="ProtNLM"/>
    </source>
</evidence>
<gene>
    <name evidence="2" type="ORF">EXY23_22560</name>
</gene>
<dbReference type="RefSeq" id="WP_132295143.1">
    <property type="nucleotide sequence ID" value="NZ_SKBM01000030.1"/>
</dbReference>
<protein>
    <recommendedName>
        <fullName evidence="4">Nutrient deprivation-induced protein</fullName>
    </recommendedName>
</protein>
<feature type="compositionally biased region" description="Polar residues" evidence="1">
    <location>
        <begin position="217"/>
        <end position="232"/>
    </location>
</feature>
<keyword evidence="3" id="KW-1185">Reference proteome</keyword>
<dbReference type="OrthoDB" id="10013707at2"/>